<proteinExistence type="predicted"/>
<dbReference type="Proteomes" id="UP000785679">
    <property type="component" value="Unassembled WGS sequence"/>
</dbReference>
<sequence>MTTYIRQTWNCFKRKFQPPIPKTTKKSQSETTLRLLCRSQNPHKEQTSMLSRYNLIPISASRKNRSKMKIECKISCSPTGKQMPTRGGNSLISRNRPRFLSVSSSTQQIIRLLDKILLLPLSLKRTRQLSFLMISESPQIWILRIPALLSSTRKKISKLTNILTHSISWATIPKDLQALTHLPMTLLSEIASTSRTGL</sequence>
<dbReference type="EMBL" id="RRYP01010004">
    <property type="protein sequence ID" value="TNV78682.1"/>
    <property type="molecule type" value="Genomic_DNA"/>
</dbReference>
<organism evidence="1 2">
    <name type="scientific">Halteria grandinella</name>
    <dbReference type="NCBI Taxonomy" id="5974"/>
    <lineage>
        <taxon>Eukaryota</taxon>
        <taxon>Sar</taxon>
        <taxon>Alveolata</taxon>
        <taxon>Ciliophora</taxon>
        <taxon>Intramacronucleata</taxon>
        <taxon>Spirotrichea</taxon>
        <taxon>Stichotrichia</taxon>
        <taxon>Sporadotrichida</taxon>
        <taxon>Halteriidae</taxon>
        <taxon>Halteria</taxon>
    </lineage>
</organism>
<dbReference type="AlphaFoldDB" id="A0A8J8NN44"/>
<comment type="caution">
    <text evidence="1">The sequence shown here is derived from an EMBL/GenBank/DDBJ whole genome shotgun (WGS) entry which is preliminary data.</text>
</comment>
<keyword evidence="2" id="KW-1185">Reference proteome</keyword>
<reference evidence="1" key="1">
    <citation type="submission" date="2019-06" db="EMBL/GenBank/DDBJ databases">
        <authorList>
            <person name="Zheng W."/>
        </authorList>
    </citation>
    <scope>NUCLEOTIDE SEQUENCE</scope>
    <source>
        <strain evidence="1">QDHG01</strain>
    </source>
</reference>
<evidence type="ECO:0000313" key="2">
    <source>
        <dbReference type="Proteomes" id="UP000785679"/>
    </source>
</evidence>
<evidence type="ECO:0000313" key="1">
    <source>
        <dbReference type="EMBL" id="TNV78682.1"/>
    </source>
</evidence>
<name>A0A8J8NN44_HALGN</name>
<gene>
    <name evidence="1" type="ORF">FGO68_gene14264</name>
</gene>
<accession>A0A8J8NN44</accession>
<protein>
    <submittedName>
        <fullName evidence="1">Uncharacterized protein</fullName>
    </submittedName>
</protein>